<reference evidence="1" key="1">
    <citation type="submission" date="2007-07" db="EMBL/GenBank/DDBJ databases">
        <title>PCAP assembly of the Caenorhabditis remanei genome.</title>
        <authorList>
            <consortium name="The Caenorhabditis remanei Sequencing Consortium"/>
            <person name="Wilson R.K."/>
        </authorList>
    </citation>
    <scope>NUCLEOTIDE SEQUENCE [LARGE SCALE GENOMIC DNA]</scope>
    <source>
        <strain evidence="1">PB4641</strain>
    </source>
</reference>
<name>E3MRR7_CAERE</name>
<dbReference type="GeneID" id="9799101"/>
<evidence type="ECO:0000313" key="1">
    <source>
        <dbReference type="EMBL" id="EFP08026.1"/>
    </source>
</evidence>
<proteinExistence type="predicted"/>
<dbReference type="CTD" id="9799101"/>
<dbReference type="EMBL" id="DS268470">
    <property type="protein sequence ID" value="EFP08026.1"/>
    <property type="molecule type" value="Genomic_DNA"/>
</dbReference>
<dbReference type="AlphaFoldDB" id="E3MRR7"/>
<dbReference type="KEGG" id="crq:GCK72_025018"/>
<dbReference type="RefSeq" id="XP_003101145.2">
    <property type="nucleotide sequence ID" value="XM_003101097.2"/>
</dbReference>
<gene>
    <name evidence="1" type="ORF">CRE_14794</name>
</gene>
<accession>E3MRR7</accession>
<evidence type="ECO:0000313" key="2">
    <source>
        <dbReference type="Proteomes" id="UP000008281"/>
    </source>
</evidence>
<protein>
    <submittedName>
        <fullName evidence="1">Uncharacterized protein</fullName>
    </submittedName>
</protein>
<sequence>MSPPAPRLNFPMPFFNSSPSIIGAEIEIANEIDTFSEVGYLYDGLYEGLTSEMVKKDRKREKARKIGIRAIAGSSEEEETQEEIERDSEFIDVVGTSQDNAMMQVEERTDEEQVMIFSNFKKTN</sequence>
<organism evidence="2">
    <name type="scientific">Caenorhabditis remanei</name>
    <name type="common">Caenorhabditis vulgaris</name>
    <dbReference type="NCBI Taxonomy" id="31234"/>
    <lineage>
        <taxon>Eukaryota</taxon>
        <taxon>Metazoa</taxon>
        <taxon>Ecdysozoa</taxon>
        <taxon>Nematoda</taxon>
        <taxon>Chromadorea</taxon>
        <taxon>Rhabditida</taxon>
        <taxon>Rhabditina</taxon>
        <taxon>Rhabditomorpha</taxon>
        <taxon>Rhabditoidea</taxon>
        <taxon>Rhabditidae</taxon>
        <taxon>Peloderinae</taxon>
        <taxon>Caenorhabditis</taxon>
    </lineage>
</organism>
<dbReference type="InParanoid" id="E3MRR7"/>
<dbReference type="Proteomes" id="UP000008281">
    <property type="component" value="Unassembled WGS sequence"/>
</dbReference>
<keyword evidence="2" id="KW-1185">Reference proteome</keyword>
<dbReference type="HOGENOM" id="CLU_2006033_0_0_1"/>